<dbReference type="GO" id="GO:0006508">
    <property type="term" value="P:proteolysis"/>
    <property type="evidence" value="ECO:0007669"/>
    <property type="project" value="InterPro"/>
</dbReference>
<keyword evidence="6" id="KW-1185">Reference proteome</keyword>
<dbReference type="InterPro" id="IPR001769">
    <property type="entry name" value="Gingipain"/>
</dbReference>
<dbReference type="Proteomes" id="UP000198319">
    <property type="component" value="Unassembled WGS sequence"/>
</dbReference>
<dbReference type="OrthoDB" id="9809780at2"/>
<sequence>MKQVLILYLFLLPFISFSQINGDFTLDWQNKKEMSFGDSKLKIPYFSGNSFRYDTTKKSIILLLYLTESGYSNYNSIQIFNVIYESVSTADLGDLSLENIPEKPNETLKTTTSRDLKQVFLSLSPIIKEGNSFKRIRSFSYKKTTDNAAKNNNTSSFQKANTIYNSVLATGDWYRFYIEKSGVYKISRSFLQSLGFDPGKTDPRRIKIYGNGGKMLPLANNTYYPEDLAENAIQIVGETDGVFNNEDYILFYGEGVENWSTESQTNLNLYDTKSYYYITTTGGDGKRIVPLNQPTGNSTLELNTFDDYQFHEIDKINIAHLGRQWCGESFDITQEQEFSFNFPNIDTSVPIKIELKAASAAYTPTSFTISANGQNVGNLNFQALALNSDIKYYNQELPSNAAFTGAENVKIKLTYNNNGVPGSKGYLDFINLTAKRKLLGIGKQFRFQYNLAGSTPGIANYTIGNAAAISQIWDVTDPTNTLKIENNNQANLSFKTSLGEIRTYIALDPADYYAPLKESQPKVANQNLKGTLFRNAQNSFQDIDYIIVTPKNLVSQAEKLATFHRINSNLNVKVIPLENIYQEFSSGKQDVAAIRNCIRYLYNNASTSEKKLKYVNLFGDASFDYKDRITNNTNIVPVYQSVISNSTGEASFASDDFYGLMDANEGIVVFPFGGIDIAVGRMLISDNAQAAEMVNKVLEYHDQKSFGNWRNNVVMVSDDSDRSSDASLQSRQNTLADAISTQKPFLNVEKIFLDAYTQEASAGGSRYPKARTDIFNAFEKGALVFNYLGHGGEDGLAAERIWEKSDGQNLNNQYKYPLFITITCEFSRFDDPTRPTAGEYTFWNPKGGAISMLTTIRAIGQYNAENFNDNLNKNLFSYGSNQYTSIAEALRISKNENPSSSSNVIFYIGDPALMLAIPKPKINLTKINDIAISQPIPDFKSLSKIKITGEITDENNTLLSNYNGELATAIFDKLITTSTLNNDGYSPAMSFKILGETIFRGNASVTNGQFEFSFVVPRDIRIPVDYGRISFYARKNQTLENQSGYNTNIKIGGINENAPQDNISPKVKLYMNDETFVSGGITNESPFLLAFLEDENGINTASGIGHDITAVLDGDVSNPFVLNDYYQTKLDDYTNGNLRFPLRNLAAGMHTITFTAWDVYNNPVTSEIQFIVVGNESLTLTHVLNYPNPFSTYTQFWFSHNRPYEPLDVQVQVMTITGKVVWTKNQIVTTEGFLSRDITWDGKDDFGDRIGKGVYIYKLTVKSNLTNKKAEKYEKLVIL</sequence>
<gene>
    <name evidence="4" type="ORF">B0A71_00525</name>
    <name evidence="3" type="ORF">BHE19_00500</name>
</gene>
<dbReference type="EMBL" id="MUHG01000002">
    <property type="protein sequence ID" value="OXB21985.1"/>
    <property type="molecule type" value="Genomic_DNA"/>
</dbReference>
<evidence type="ECO:0000256" key="1">
    <source>
        <dbReference type="ARBA" id="ARBA00022729"/>
    </source>
</evidence>
<name>A0A1S1J5T1_9FLAO</name>
<dbReference type="NCBIfam" id="NF033707">
    <property type="entry name" value="T9SS_sortase"/>
    <property type="match status" value="1"/>
</dbReference>
<dbReference type="Proteomes" id="UP000180252">
    <property type="component" value="Unassembled WGS sequence"/>
</dbReference>
<comment type="caution">
    <text evidence="3">The sequence shown here is derived from an EMBL/GenBank/DDBJ whole genome shotgun (WGS) entry which is preliminary data.</text>
</comment>
<protein>
    <submittedName>
        <fullName evidence="3">Peptidase C25</fullName>
    </submittedName>
</protein>
<dbReference type="STRING" id="1278819.BHE19_00500"/>
<evidence type="ECO:0000313" key="3">
    <source>
        <dbReference type="EMBL" id="OHT46027.1"/>
    </source>
</evidence>
<keyword evidence="1" id="KW-0732">Signal</keyword>
<evidence type="ECO:0000259" key="2">
    <source>
        <dbReference type="Pfam" id="PF01364"/>
    </source>
</evidence>
<reference evidence="3" key="2">
    <citation type="submission" date="2016-09" db="EMBL/GenBank/DDBJ databases">
        <authorList>
            <person name="Capua I."/>
            <person name="De Benedictis P."/>
            <person name="Joannis T."/>
            <person name="Lombin L.H."/>
            <person name="Cattoli G."/>
        </authorList>
    </citation>
    <scope>NUCLEOTIDE SEQUENCE [LARGE SCALE GENOMIC DNA]</scope>
    <source>
        <strain evidence="3">MSU</strain>
    </source>
</reference>
<dbReference type="InterPro" id="IPR026444">
    <property type="entry name" value="Secre_tail"/>
</dbReference>
<dbReference type="Gene3D" id="3.40.50.10390">
    <property type="entry name" value="Gingipain r, domain 1"/>
    <property type="match status" value="1"/>
</dbReference>
<feature type="domain" description="Gingipain" evidence="2">
    <location>
        <begin position="545"/>
        <end position="915"/>
    </location>
</feature>
<dbReference type="RefSeq" id="WP_070905835.1">
    <property type="nucleotide sequence ID" value="NZ_MIKE01000011.1"/>
</dbReference>
<evidence type="ECO:0000313" key="4">
    <source>
        <dbReference type="EMBL" id="OXB21985.1"/>
    </source>
</evidence>
<dbReference type="EMBL" id="MIKE01000011">
    <property type="protein sequence ID" value="OHT46027.1"/>
    <property type="molecule type" value="Genomic_DNA"/>
</dbReference>
<dbReference type="Gene3D" id="2.60.40.4070">
    <property type="match status" value="1"/>
</dbReference>
<dbReference type="InterPro" id="IPR029031">
    <property type="entry name" value="Gingipain_N_sf"/>
</dbReference>
<dbReference type="NCBIfam" id="TIGR04183">
    <property type="entry name" value="Por_Secre_tail"/>
    <property type="match status" value="1"/>
</dbReference>
<dbReference type="InterPro" id="IPR029030">
    <property type="entry name" value="Caspase-like_dom_sf"/>
</dbReference>
<dbReference type="SUPFAM" id="SSF52129">
    <property type="entry name" value="Caspase-like"/>
    <property type="match status" value="1"/>
</dbReference>
<evidence type="ECO:0000313" key="5">
    <source>
        <dbReference type="Proteomes" id="UP000180252"/>
    </source>
</evidence>
<dbReference type="Pfam" id="PF01364">
    <property type="entry name" value="Peptidase_C25"/>
    <property type="match status" value="1"/>
</dbReference>
<evidence type="ECO:0000313" key="6">
    <source>
        <dbReference type="Proteomes" id="UP000198319"/>
    </source>
</evidence>
<reference evidence="5" key="1">
    <citation type="submission" date="2016-09" db="EMBL/GenBank/DDBJ databases">
        <authorList>
            <person name="Chen S."/>
            <person name="Walker E."/>
        </authorList>
    </citation>
    <scope>NUCLEOTIDE SEQUENCE [LARGE SCALE GENOMIC DNA]</scope>
    <source>
        <strain evidence="5">MSU</strain>
    </source>
</reference>
<accession>A0A1S1J5T1</accession>
<dbReference type="AlphaFoldDB" id="A0A1S1J5T1"/>
<organism evidence="3 5">
    <name type="scientific">Flavobacterium tructae</name>
    <dbReference type="NCBI Taxonomy" id="1114873"/>
    <lineage>
        <taxon>Bacteria</taxon>
        <taxon>Pseudomonadati</taxon>
        <taxon>Bacteroidota</taxon>
        <taxon>Flavobacteriia</taxon>
        <taxon>Flavobacteriales</taxon>
        <taxon>Flavobacteriaceae</taxon>
        <taxon>Flavobacterium</taxon>
    </lineage>
</organism>
<reference evidence="4 6" key="3">
    <citation type="submission" date="2016-11" db="EMBL/GenBank/DDBJ databases">
        <title>Whole genomes of Flavobacteriaceae.</title>
        <authorList>
            <person name="Stine C."/>
            <person name="Li C."/>
            <person name="Tadesse D."/>
        </authorList>
    </citation>
    <scope>NUCLEOTIDE SEQUENCE [LARGE SCALE GENOMIC DNA]</scope>
    <source>
        <strain evidence="4 6">ATCC BAA-2541</strain>
    </source>
</reference>
<dbReference type="CDD" id="cd02258">
    <property type="entry name" value="Peptidase_C25_N"/>
    <property type="match status" value="1"/>
</dbReference>
<proteinExistence type="predicted"/>
<dbReference type="Gene3D" id="3.40.50.1460">
    <property type="match status" value="1"/>
</dbReference>
<dbReference type="GO" id="GO:0008234">
    <property type="term" value="F:cysteine-type peptidase activity"/>
    <property type="evidence" value="ECO:0007669"/>
    <property type="project" value="InterPro"/>
</dbReference>